<geneLocation type="mitochondrion" evidence="5"/>
<feature type="domain" description="NADH:ubiquinone oxidoreductase 30kDa subunit" evidence="4">
    <location>
        <begin position="26"/>
        <end position="146"/>
    </location>
</feature>
<evidence type="ECO:0000256" key="1">
    <source>
        <dbReference type="ARBA" id="ARBA00007569"/>
    </source>
</evidence>
<dbReference type="AlphaFoldDB" id="A0A650ARB8"/>
<dbReference type="PANTHER" id="PTHR10884:SF14">
    <property type="entry name" value="NADH DEHYDROGENASE [UBIQUINONE] IRON-SULFUR PROTEIN 3, MITOCHONDRIAL"/>
    <property type="match status" value="1"/>
</dbReference>
<dbReference type="NCBIfam" id="TIGR01961">
    <property type="entry name" value="NuoC_fam"/>
    <property type="match status" value="1"/>
</dbReference>
<evidence type="ECO:0000259" key="4">
    <source>
        <dbReference type="Pfam" id="PF00329"/>
    </source>
</evidence>
<dbReference type="SUPFAM" id="SSF143243">
    <property type="entry name" value="Nqo5-like"/>
    <property type="match status" value="1"/>
</dbReference>
<keyword evidence="2 3" id="KW-0813">Transport</keyword>
<dbReference type="Gene3D" id="3.30.460.80">
    <property type="entry name" value="NADH:ubiquinone oxidoreductase, 30kDa subunit"/>
    <property type="match status" value="1"/>
</dbReference>
<evidence type="ECO:0000256" key="2">
    <source>
        <dbReference type="ARBA" id="ARBA00022448"/>
    </source>
</evidence>
<keyword evidence="3" id="KW-0520">NAD</keyword>
<evidence type="ECO:0000256" key="3">
    <source>
        <dbReference type="RuleBase" id="RU003456"/>
    </source>
</evidence>
<dbReference type="GO" id="GO:0016651">
    <property type="term" value="F:oxidoreductase activity, acting on NAD(P)H"/>
    <property type="evidence" value="ECO:0007669"/>
    <property type="project" value="InterPro"/>
</dbReference>
<dbReference type="GeneID" id="42909387"/>
<dbReference type="PANTHER" id="PTHR10884">
    <property type="entry name" value="NADH DEHYDROGENASE UBIQUINONE IRON-SULFUR PROTEIN 3"/>
    <property type="match status" value="1"/>
</dbReference>
<dbReference type="EMBL" id="MN642088">
    <property type="protein sequence ID" value="QGP70686.1"/>
    <property type="molecule type" value="Genomic_DNA"/>
</dbReference>
<name>A0A650ARB8_SCHDU</name>
<evidence type="ECO:0000313" key="5">
    <source>
        <dbReference type="EMBL" id="QGP70686.1"/>
    </source>
</evidence>
<dbReference type="RefSeq" id="YP_009720868.1">
    <property type="nucleotide sequence ID" value="NC_045363.1"/>
</dbReference>
<dbReference type="GO" id="GO:0008137">
    <property type="term" value="F:NADH dehydrogenase (ubiquinone) activity"/>
    <property type="evidence" value="ECO:0007669"/>
    <property type="project" value="InterPro"/>
</dbReference>
<proteinExistence type="inferred from homology"/>
<dbReference type="InterPro" id="IPR037232">
    <property type="entry name" value="NADH_quin_OxRdtase_su_C/D-like"/>
</dbReference>
<dbReference type="PROSITE" id="PS00542">
    <property type="entry name" value="COMPLEX1_30K"/>
    <property type="match status" value="1"/>
</dbReference>
<protein>
    <submittedName>
        <fullName evidence="5">NADH dehydrogenase subunit 9</fullName>
    </submittedName>
</protein>
<dbReference type="HAMAP" id="MF_01357">
    <property type="entry name" value="NDH1_NuoC"/>
    <property type="match status" value="1"/>
</dbReference>
<gene>
    <name evidence="5" type="primary">nad9</name>
</gene>
<keyword evidence="5" id="KW-0496">Mitochondrion</keyword>
<keyword evidence="3" id="KW-1278">Translocase</keyword>
<dbReference type="InterPro" id="IPR010218">
    <property type="entry name" value="NADH_DH_suC"/>
</dbReference>
<reference evidence="5" key="1">
    <citation type="submission" date="2019-11" db="EMBL/GenBank/DDBJ databases">
        <title>Complete mitogenomes of the chlorophyte green algae Scherffelia dubia and Tetraselmis sp. CCMP 881 (Chlorodendrophyceae).</title>
        <authorList>
            <person name="Turmel M."/>
            <person name="Otis C."/>
            <person name="de Cambiaire J.-C."/>
            <person name="Lemieux C."/>
        </authorList>
    </citation>
    <scope>NUCLEOTIDE SEQUENCE</scope>
</reference>
<dbReference type="InterPro" id="IPR020396">
    <property type="entry name" value="NADH_UbQ_OxRdtase_CS"/>
</dbReference>
<sequence>MNQTLFEMIPNWVLFCISNKKEIILYIRPKDLEKLLFFLKNHMNARVKTLVDVCGADYPYRSKRFEVVYQLLSVDFNQRLTIKVCVDEVTPVTSMTSIFSSAGWFERETWDMYGIHFLNHCDLRRILTDYGFEHFPLRKDYPLSGFTQVKYDYTQKCVITEKLEVSQEFRSYDFSSPWA</sequence>
<dbReference type="Pfam" id="PF00329">
    <property type="entry name" value="Complex1_30kDa"/>
    <property type="match status" value="1"/>
</dbReference>
<accession>A0A650ARB8</accession>
<organism evidence="5">
    <name type="scientific">Scherffelia dubia</name>
    <name type="common">Green alga</name>
    <name type="synonym">Chlamydomonas dubia</name>
    <dbReference type="NCBI Taxonomy" id="3190"/>
    <lineage>
        <taxon>Eukaryota</taxon>
        <taxon>Viridiplantae</taxon>
        <taxon>Chlorophyta</taxon>
        <taxon>core chlorophytes</taxon>
        <taxon>Chlorodendrophyceae</taxon>
        <taxon>Chlorodendrales</taxon>
        <taxon>Chlorodendraceae</taxon>
        <taxon>Scherffelia</taxon>
    </lineage>
</organism>
<dbReference type="InterPro" id="IPR001268">
    <property type="entry name" value="NADH_UbQ_OxRdtase_30kDa_su"/>
</dbReference>
<comment type="similarity">
    <text evidence="1 3">Belongs to the complex I 30 kDa subunit family.</text>
</comment>